<feature type="transmembrane region" description="Helical" evidence="1">
    <location>
        <begin position="68"/>
        <end position="90"/>
    </location>
</feature>
<accession>A0ABN8F863</accession>
<dbReference type="RefSeq" id="WP_238750704.1">
    <property type="nucleotide sequence ID" value="NZ_CAKLPZ010000002.1"/>
</dbReference>
<evidence type="ECO:0000256" key="1">
    <source>
        <dbReference type="SAM" id="Phobius"/>
    </source>
</evidence>
<keyword evidence="1" id="KW-0812">Transmembrane</keyword>
<keyword evidence="1" id="KW-1133">Transmembrane helix</keyword>
<feature type="transmembrane region" description="Helical" evidence="1">
    <location>
        <begin position="34"/>
        <end position="62"/>
    </location>
</feature>
<name>A0ABN8F863_9BACT</name>
<keyword evidence="1" id="KW-0472">Membrane</keyword>
<feature type="transmembrane region" description="Helical" evidence="1">
    <location>
        <begin position="126"/>
        <end position="154"/>
    </location>
</feature>
<dbReference type="EMBL" id="CAKLPZ010000002">
    <property type="protein sequence ID" value="CAH1000669.1"/>
    <property type="molecule type" value="Genomic_DNA"/>
</dbReference>
<proteinExistence type="predicted"/>
<reference evidence="2" key="1">
    <citation type="submission" date="2021-12" db="EMBL/GenBank/DDBJ databases">
        <authorList>
            <person name="Rodrigo-Torres L."/>
            <person name="Arahal R. D."/>
            <person name="Lucena T."/>
        </authorList>
    </citation>
    <scope>NUCLEOTIDE SEQUENCE</scope>
    <source>
        <strain evidence="2">CECT 8419</strain>
    </source>
</reference>
<organism evidence="2 3">
    <name type="scientific">Neolewinella maritima</name>
    <dbReference type="NCBI Taxonomy" id="1383882"/>
    <lineage>
        <taxon>Bacteria</taxon>
        <taxon>Pseudomonadati</taxon>
        <taxon>Bacteroidota</taxon>
        <taxon>Saprospiria</taxon>
        <taxon>Saprospirales</taxon>
        <taxon>Lewinellaceae</taxon>
        <taxon>Neolewinella</taxon>
    </lineage>
</organism>
<sequence>MIGDTTLDSGYGSGLTVDGLAAANLRKAGKWARFLGIVTMVSIGIGVILLVLFGGTFLALALGSGGEAVGGAMTGILIVYGVIFALFFYLTYLLYNFGAKAVATVDRGDTVAMAEAFASLSRLLKIFGIFTIIQLLFTAIAFIGIAVGGGLAAADSF</sequence>
<gene>
    <name evidence="2" type="ORF">LEM8419_01803</name>
</gene>
<dbReference type="Proteomes" id="UP000837803">
    <property type="component" value="Unassembled WGS sequence"/>
</dbReference>
<protein>
    <submittedName>
        <fullName evidence="2">Uncharacterized protein</fullName>
    </submittedName>
</protein>
<keyword evidence="3" id="KW-1185">Reference proteome</keyword>
<evidence type="ECO:0000313" key="2">
    <source>
        <dbReference type="EMBL" id="CAH1000669.1"/>
    </source>
</evidence>
<evidence type="ECO:0000313" key="3">
    <source>
        <dbReference type="Proteomes" id="UP000837803"/>
    </source>
</evidence>
<comment type="caution">
    <text evidence="2">The sequence shown here is derived from an EMBL/GenBank/DDBJ whole genome shotgun (WGS) entry which is preliminary data.</text>
</comment>